<evidence type="ECO:0000313" key="2">
    <source>
        <dbReference type="EMBL" id="GAN99402.1"/>
    </source>
</evidence>
<comment type="caution">
    <text evidence="2">The sequence shown here is derived from an EMBL/GenBank/DDBJ whole genome shotgun (WGS) entry which is preliminary data.</text>
</comment>
<evidence type="ECO:0000313" key="3">
    <source>
        <dbReference type="Proteomes" id="UP000032683"/>
    </source>
</evidence>
<protein>
    <submittedName>
        <fullName evidence="2">Amine oxidase/FAD-dependent phytoene desaturase</fullName>
    </submittedName>
</protein>
<evidence type="ECO:0000259" key="1">
    <source>
        <dbReference type="Pfam" id="PF01593"/>
    </source>
</evidence>
<accession>A0A0D6Q786</accession>
<dbReference type="PANTHER" id="PTHR42923:SF47">
    <property type="entry name" value="BLR3003 PROTEIN"/>
    <property type="match status" value="1"/>
</dbReference>
<dbReference type="AlphaFoldDB" id="A0A0D6Q786"/>
<dbReference type="GO" id="GO:0016491">
    <property type="term" value="F:oxidoreductase activity"/>
    <property type="evidence" value="ECO:0007669"/>
    <property type="project" value="InterPro"/>
</dbReference>
<dbReference type="RefSeq" id="WP_048856038.1">
    <property type="nucleotide sequence ID" value="NZ_BANJ01000022.1"/>
</dbReference>
<sequence length="438" mass="46316">MPGHVHIVGGGLAGLSAAVELAGGSERISVYEAGPACGGRARSYLDRQLGCRIDNGNHLLLSGNPAVYRYLGLIGAQDTLVGPKRPVFPFVDLADRLRWTLDLSRGRVPLWVLSKRRRVPGMRLAELRGLMALMEATPDMVVSDCLQPGSLARRLLEPFAISVLNTMPDTGSAALLGAVVKESLARGGRNCLPRFPAVGLSESFVDPALDHLSVLKAEVRTGSRVSAVEMVDGSVAALHVGDERIAMGPNDTVIMAVPAPVAASLLAADLPGFSAPDEFESILNVHFLLPDAPVLTGGLAQARFIGVVGGISEWVFVKDRILSVTVSAANRYATRDLDELAAIIWNEVRAAIDPAATAPLPVAMPPLRIVREKRATFAATVHQDRLRPGTRTMAPNLLLAGDWTATGLPATIEGAIRSGAAAAQAVHARRNTPGRPEQ</sequence>
<dbReference type="InterPro" id="IPR017830">
    <property type="entry name" value="SQase_HpnE"/>
</dbReference>
<proteinExistence type="predicted"/>
<dbReference type="InterPro" id="IPR002937">
    <property type="entry name" value="Amino_oxidase"/>
</dbReference>
<reference evidence="2 3" key="1">
    <citation type="submission" date="2012-11" db="EMBL/GenBank/DDBJ databases">
        <title>Whole genome sequence of Gluconacetobacter xylinus NBRC 13693.</title>
        <authorList>
            <person name="Azuma Y."/>
            <person name="Higashiura N."/>
            <person name="Hirakawa H."/>
            <person name="Matsushita K."/>
        </authorList>
    </citation>
    <scope>NUCLEOTIDE SEQUENCE [LARGE SCALE GENOMIC DNA]</scope>
    <source>
        <strain evidence="2 3">NBRC 13693</strain>
    </source>
</reference>
<gene>
    <name evidence="2" type="ORF">Gxy13693_022_005</name>
</gene>
<dbReference type="SUPFAM" id="SSF51905">
    <property type="entry name" value="FAD/NAD(P)-binding domain"/>
    <property type="match status" value="1"/>
</dbReference>
<dbReference type="InterPro" id="IPR050464">
    <property type="entry name" value="Zeta_carotene_desat/Oxidored"/>
</dbReference>
<dbReference type="Gene3D" id="3.50.50.60">
    <property type="entry name" value="FAD/NAD(P)-binding domain"/>
    <property type="match status" value="2"/>
</dbReference>
<dbReference type="Proteomes" id="UP000032683">
    <property type="component" value="Unassembled WGS sequence"/>
</dbReference>
<organism evidence="2 3">
    <name type="scientific">Komagataeibacter xylinus NBRC 13693</name>
    <dbReference type="NCBI Taxonomy" id="1234668"/>
    <lineage>
        <taxon>Bacteria</taxon>
        <taxon>Pseudomonadati</taxon>
        <taxon>Pseudomonadota</taxon>
        <taxon>Alphaproteobacteria</taxon>
        <taxon>Acetobacterales</taxon>
        <taxon>Acetobacteraceae</taxon>
        <taxon>Komagataeibacter</taxon>
    </lineage>
</organism>
<dbReference type="PANTHER" id="PTHR42923">
    <property type="entry name" value="PROTOPORPHYRINOGEN OXIDASE"/>
    <property type="match status" value="1"/>
</dbReference>
<name>A0A0D6Q786_KOMXY</name>
<dbReference type="Pfam" id="PF01593">
    <property type="entry name" value="Amino_oxidase"/>
    <property type="match status" value="1"/>
</dbReference>
<dbReference type="Gene3D" id="3.90.660.10">
    <property type="match status" value="1"/>
</dbReference>
<feature type="domain" description="Amine oxidase" evidence="1">
    <location>
        <begin position="12"/>
        <end position="426"/>
    </location>
</feature>
<dbReference type="NCBIfam" id="TIGR03467">
    <property type="entry name" value="HpnE"/>
    <property type="match status" value="1"/>
</dbReference>
<dbReference type="InterPro" id="IPR036188">
    <property type="entry name" value="FAD/NAD-bd_sf"/>
</dbReference>
<dbReference type="EMBL" id="BANJ01000022">
    <property type="protein sequence ID" value="GAN99402.1"/>
    <property type="molecule type" value="Genomic_DNA"/>
</dbReference>